<protein>
    <recommendedName>
        <fullName evidence="1">Rap1a immunity protein domain-containing protein</fullName>
    </recommendedName>
</protein>
<feature type="domain" description="Rap1a immunity protein" evidence="1">
    <location>
        <begin position="27"/>
        <end position="112"/>
    </location>
</feature>
<comment type="caution">
    <text evidence="2">The sequence shown here is derived from an EMBL/GenBank/DDBJ whole genome shotgun (WGS) entry which is preliminary data.</text>
</comment>
<dbReference type="InterPro" id="IPR041238">
    <property type="entry name" value="Rap1a"/>
</dbReference>
<dbReference type="RefSeq" id="WP_119440478.1">
    <property type="nucleotide sequence ID" value="NZ_QWGR01000076.1"/>
</dbReference>
<dbReference type="AlphaFoldDB" id="A0A399SP03"/>
<dbReference type="EMBL" id="QWGR01000076">
    <property type="protein sequence ID" value="RIJ45058.1"/>
    <property type="molecule type" value="Genomic_DNA"/>
</dbReference>
<feature type="non-terminal residue" evidence="2">
    <location>
        <position position="1"/>
    </location>
</feature>
<dbReference type="Pfam" id="PF18602">
    <property type="entry name" value="Rap1a"/>
    <property type="match status" value="1"/>
</dbReference>
<evidence type="ECO:0000313" key="3">
    <source>
        <dbReference type="Proteomes" id="UP000265926"/>
    </source>
</evidence>
<sequence>FGLLLSAMATNAAEPTKPGRVLAFMKTQGLYNLCTSSRSAELGQCEGFITGVAAMMQNDQLAKVKVCVPEGTNSQQVTDRVVAYLRTKADSDDMQVPAVTIVAPVLAILYNCTPGKMPQF</sequence>
<reference evidence="2 3" key="1">
    <citation type="submission" date="2018-08" db="EMBL/GenBank/DDBJ databases">
        <title>Pallidiluteibacterium maritimus gen. nov., sp. nov., isolated from coastal sediment.</title>
        <authorList>
            <person name="Zhou L.Y."/>
        </authorList>
    </citation>
    <scope>NUCLEOTIDE SEQUENCE [LARGE SCALE GENOMIC DNA]</scope>
    <source>
        <strain evidence="2 3">XSD2</strain>
    </source>
</reference>
<proteinExistence type="predicted"/>
<gene>
    <name evidence="2" type="ORF">D1614_23810</name>
</gene>
<organism evidence="2 3">
    <name type="scientific">Maribellus luteus</name>
    <dbReference type="NCBI Taxonomy" id="2305463"/>
    <lineage>
        <taxon>Bacteria</taxon>
        <taxon>Pseudomonadati</taxon>
        <taxon>Bacteroidota</taxon>
        <taxon>Bacteroidia</taxon>
        <taxon>Marinilabiliales</taxon>
        <taxon>Prolixibacteraceae</taxon>
        <taxon>Maribellus</taxon>
    </lineage>
</organism>
<dbReference type="Gene3D" id="1.10.890.40">
    <property type="match status" value="1"/>
</dbReference>
<dbReference type="Proteomes" id="UP000265926">
    <property type="component" value="Unassembled WGS sequence"/>
</dbReference>
<keyword evidence="3" id="KW-1185">Reference proteome</keyword>
<name>A0A399SP03_9BACT</name>
<evidence type="ECO:0000259" key="1">
    <source>
        <dbReference type="Pfam" id="PF18602"/>
    </source>
</evidence>
<evidence type="ECO:0000313" key="2">
    <source>
        <dbReference type="EMBL" id="RIJ45058.1"/>
    </source>
</evidence>
<accession>A0A399SP03</accession>